<dbReference type="Proteomes" id="UP000663855">
    <property type="component" value="Unassembled WGS sequence"/>
</dbReference>
<dbReference type="Proteomes" id="UP000681720">
    <property type="component" value="Unassembled WGS sequence"/>
</dbReference>
<dbReference type="SUPFAM" id="SSF90112">
    <property type="entry name" value="Neurotransmitter-gated ion-channel transmembrane pore"/>
    <property type="match status" value="1"/>
</dbReference>
<evidence type="ECO:0000313" key="8">
    <source>
        <dbReference type="EMBL" id="CAF4043373.1"/>
    </source>
</evidence>
<name>A0A816Z6M8_9BILA</name>
<gene>
    <name evidence="9" type="ORF">BYL167_LOCUS17807</name>
    <name evidence="2" type="ORF">CJN711_LOCUS31425</name>
    <name evidence="8" type="ORF">GIL414_LOCUS14032</name>
    <name evidence="3" type="ORF">KQP761_LOCUS38832</name>
    <name evidence="6" type="ORF">MBJ925_LOCUS34768</name>
    <name evidence="7" type="ORF">UXM345_LOCUS3812</name>
    <name evidence="4" type="ORF">WKI299_LOCUS8073</name>
    <name evidence="5" type="ORF">XDN619_LOCUS31674</name>
</gene>
<evidence type="ECO:0000313" key="3">
    <source>
        <dbReference type="EMBL" id="CAF1686564.1"/>
    </source>
</evidence>
<dbReference type="EMBL" id="CAJNRG010015723">
    <property type="protein sequence ID" value="CAF2179768.1"/>
    <property type="molecule type" value="Genomic_DNA"/>
</dbReference>
<keyword evidence="1" id="KW-0472">Membrane</keyword>
<protein>
    <submittedName>
        <fullName evidence="5">Uncharacterized protein</fullName>
    </submittedName>
</protein>
<keyword evidence="1" id="KW-0812">Transmembrane</keyword>
<feature type="transmembrane region" description="Helical" evidence="1">
    <location>
        <begin position="150"/>
        <end position="173"/>
    </location>
</feature>
<dbReference type="Proteomes" id="UP000663824">
    <property type="component" value="Unassembled WGS sequence"/>
</dbReference>
<dbReference type="EMBL" id="CAJOBF010000254">
    <property type="protein sequence ID" value="CAF3783473.1"/>
    <property type="molecule type" value="Genomic_DNA"/>
</dbReference>
<evidence type="ECO:0000313" key="2">
    <source>
        <dbReference type="EMBL" id="CAF1564651.1"/>
    </source>
</evidence>
<reference evidence="5" key="1">
    <citation type="submission" date="2021-02" db="EMBL/GenBank/DDBJ databases">
        <authorList>
            <person name="Nowell W R."/>
        </authorList>
    </citation>
    <scope>NUCLEOTIDE SEQUENCE</scope>
</reference>
<dbReference type="EMBL" id="CAJOBJ010005828">
    <property type="protein sequence ID" value="CAF4043373.1"/>
    <property type="molecule type" value="Genomic_DNA"/>
</dbReference>
<dbReference type="Proteomes" id="UP000681967">
    <property type="component" value="Unassembled WGS sequence"/>
</dbReference>
<dbReference type="Proteomes" id="UP000663887">
    <property type="component" value="Unassembled WGS sequence"/>
</dbReference>
<proteinExistence type="predicted"/>
<dbReference type="EMBL" id="CAJNOV010014957">
    <property type="protein sequence ID" value="CAF1564651.1"/>
    <property type="molecule type" value="Genomic_DNA"/>
</dbReference>
<dbReference type="EMBL" id="CAJNOW010022098">
    <property type="protein sequence ID" value="CAF1686564.1"/>
    <property type="molecule type" value="Genomic_DNA"/>
</dbReference>
<evidence type="ECO:0000313" key="6">
    <source>
        <dbReference type="EMBL" id="CAF2188934.1"/>
    </source>
</evidence>
<feature type="transmembrane region" description="Helical" evidence="1">
    <location>
        <begin position="72"/>
        <end position="93"/>
    </location>
</feature>
<dbReference type="InterPro" id="IPR036719">
    <property type="entry name" value="Neuro-gated_channel_TM_sf"/>
</dbReference>
<dbReference type="EMBL" id="CAJNRE010019145">
    <property type="protein sequence ID" value="CAF2188934.1"/>
    <property type="molecule type" value="Genomic_DNA"/>
</dbReference>
<dbReference type="EMBL" id="CAJNRF010002511">
    <property type="protein sequence ID" value="CAF2039294.1"/>
    <property type="molecule type" value="Genomic_DNA"/>
</dbReference>
<dbReference type="Proteomes" id="UP000663856">
    <property type="component" value="Unassembled WGS sequence"/>
</dbReference>
<feature type="transmembrane region" description="Helical" evidence="1">
    <location>
        <begin position="105"/>
        <end position="130"/>
    </location>
</feature>
<evidence type="ECO:0000313" key="10">
    <source>
        <dbReference type="Proteomes" id="UP000663887"/>
    </source>
</evidence>
<feature type="transmembrane region" description="Helical" evidence="1">
    <location>
        <begin position="16"/>
        <end position="37"/>
    </location>
</feature>
<sequence>MHANVRIVRNTSWENWGAYGFVFGFLLVLIGILTQAFEFPRVYNGATNVNLNGTIYVGLYNMTNYYNHFWPWTYPASLFGLFTFIAGIIGLLAGMRGTYTAIYGFFTMSVISALFAIYLIIYFSFIISFYRSNGWDRPSNRTHAQSVSYSLASTQLTVALVNAIVSILSAILAGRAIALCVDKGVKEQDEKLPTSYGLSCEPSILPSSTNQNELDTNYENIIESLLLQQVLLYTQERYQATYVTSSNSTLITANSIWKQQQQNQNKLFENSNDETLVLTSLIGRKIHKKPRFYPSEPDNKNSSGLVESILYYYTKQKDQYTGFDRNLIELLVKRNSERNTGSTSTNSAFYFRLQWLAIGLVVDRLFFYIYFTATFVSYAVTLWLIPYVRSDLTIDIHSL</sequence>
<evidence type="ECO:0000313" key="9">
    <source>
        <dbReference type="EMBL" id="CAF4076181.1"/>
    </source>
</evidence>
<dbReference type="OrthoDB" id="10055394at2759"/>
<dbReference type="Proteomes" id="UP000663834">
    <property type="component" value="Unassembled WGS sequence"/>
</dbReference>
<evidence type="ECO:0000256" key="1">
    <source>
        <dbReference type="SAM" id="Phobius"/>
    </source>
</evidence>
<evidence type="ECO:0000313" key="7">
    <source>
        <dbReference type="EMBL" id="CAF3783473.1"/>
    </source>
</evidence>
<dbReference type="GO" id="GO:0016020">
    <property type="term" value="C:membrane"/>
    <property type="evidence" value="ECO:0007669"/>
    <property type="project" value="InterPro"/>
</dbReference>
<keyword evidence="1" id="KW-1133">Transmembrane helix</keyword>
<accession>A0A816Z6M8</accession>
<dbReference type="GO" id="GO:0006811">
    <property type="term" value="P:monoatomic ion transport"/>
    <property type="evidence" value="ECO:0007669"/>
    <property type="project" value="InterPro"/>
</dbReference>
<dbReference type="EMBL" id="CAJOBH010007148">
    <property type="protein sequence ID" value="CAF4076181.1"/>
    <property type="molecule type" value="Genomic_DNA"/>
</dbReference>
<evidence type="ECO:0000313" key="4">
    <source>
        <dbReference type="EMBL" id="CAF2039294.1"/>
    </source>
</evidence>
<dbReference type="AlphaFoldDB" id="A0A816Z6M8"/>
<comment type="caution">
    <text evidence="5">The sequence shown here is derived from an EMBL/GenBank/DDBJ whole genome shotgun (WGS) entry which is preliminary data.</text>
</comment>
<organism evidence="5 10">
    <name type="scientific">Rotaria magnacalcarata</name>
    <dbReference type="NCBI Taxonomy" id="392030"/>
    <lineage>
        <taxon>Eukaryota</taxon>
        <taxon>Metazoa</taxon>
        <taxon>Spiralia</taxon>
        <taxon>Gnathifera</taxon>
        <taxon>Rotifera</taxon>
        <taxon>Eurotatoria</taxon>
        <taxon>Bdelloidea</taxon>
        <taxon>Philodinida</taxon>
        <taxon>Philodinidae</taxon>
        <taxon>Rotaria</taxon>
    </lineage>
</organism>
<feature type="transmembrane region" description="Helical" evidence="1">
    <location>
        <begin position="365"/>
        <end position="385"/>
    </location>
</feature>
<evidence type="ECO:0000313" key="5">
    <source>
        <dbReference type="EMBL" id="CAF2179768.1"/>
    </source>
</evidence>
<dbReference type="Proteomes" id="UP000663842">
    <property type="component" value="Unassembled WGS sequence"/>
</dbReference>